<protein>
    <submittedName>
        <fullName evidence="1">Aspartate/glutamate racemase family protein</fullName>
    </submittedName>
</protein>
<keyword evidence="2" id="KW-1185">Reference proteome</keyword>
<name>A0ABW4RAV1_9RHOB</name>
<evidence type="ECO:0000313" key="1">
    <source>
        <dbReference type="EMBL" id="MFD1883374.1"/>
    </source>
</evidence>
<dbReference type="EMBL" id="JBHUEN010000046">
    <property type="protein sequence ID" value="MFD1883374.1"/>
    <property type="molecule type" value="Genomic_DNA"/>
</dbReference>
<dbReference type="RefSeq" id="WP_379144701.1">
    <property type="nucleotide sequence ID" value="NZ_JBHUEN010000046.1"/>
</dbReference>
<sequence length="226" mass="23092">MGGFIGILGLDTRFPRILGDAGNPASYHLPARLRVIDGAGSPQIVRDGLPDPALVARFVTAAQTFEAEGAALITSTCGFLVSAQDRIAGAVRIPVLLSALSLGPVIRGLTGNRPLGILTASAASLGPQALTAAGLMASEVRIAGLEREAAFAGLFLAAKEKQAQSIDPAEIEALVVAAGQKLIAEAPDIGAVLLECGNLPPYADALRRAIGRPVFSILDGARMLAP</sequence>
<reference evidence="2" key="1">
    <citation type="journal article" date="2019" name="Int. J. Syst. Evol. Microbiol.">
        <title>The Global Catalogue of Microorganisms (GCM) 10K type strain sequencing project: providing services to taxonomists for standard genome sequencing and annotation.</title>
        <authorList>
            <consortium name="The Broad Institute Genomics Platform"/>
            <consortium name="The Broad Institute Genome Sequencing Center for Infectious Disease"/>
            <person name="Wu L."/>
            <person name="Ma J."/>
        </authorList>
    </citation>
    <scope>NUCLEOTIDE SEQUENCE [LARGE SCALE GENOMIC DNA]</scope>
    <source>
        <strain evidence="2">CCUG 56029</strain>
    </source>
</reference>
<proteinExistence type="predicted"/>
<organism evidence="1 2">
    <name type="scientific">Paracoccus pacificus</name>
    <dbReference type="NCBI Taxonomy" id="1463598"/>
    <lineage>
        <taxon>Bacteria</taxon>
        <taxon>Pseudomonadati</taxon>
        <taxon>Pseudomonadota</taxon>
        <taxon>Alphaproteobacteria</taxon>
        <taxon>Rhodobacterales</taxon>
        <taxon>Paracoccaceae</taxon>
        <taxon>Paracoccus</taxon>
    </lineage>
</organism>
<comment type="caution">
    <text evidence="1">The sequence shown here is derived from an EMBL/GenBank/DDBJ whole genome shotgun (WGS) entry which is preliminary data.</text>
</comment>
<evidence type="ECO:0000313" key="2">
    <source>
        <dbReference type="Proteomes" id="UP001597213"/>
    </source>
</evidence>
<gene>
    <name evidence="1" type="ORF">ACFSCT_16795</name>
</gene>
<dbReference type="Proteomes" id="UP001597213">
    <property type="component" value="Unassembled WGS sequence"/>
</dbReference>
<accession>A0ABW4RAV1</accession>